<dbReference type="GO" id="GO:0005975">
    <property type="term" value="P:carbohydrate metabolic process"/>
    <property type="evidence" value="ECO:0007669"/>
    <property type="project" value="InterPro"/>
</dbReference>
<dbReference type="EMBL" id="KB445809">
    <property type="protein sequence ID" value="EMD32787.1"/>
    <property type="molecule type" value="Genomic_DNA"/>
</dbReference>
<gene>
    <name evidence="2" type="ORF">CERSUDRAFT_99164</name>
</gene>
<keyword evidence="1" id="KW-0378">Hydrolase</keyword>
<dbReference type="HOGENOM" id="CLU_2637835_0_0_1"/>
<dbReference type="SUPFAM" id="SSF52279">
    <property type="entry name" value="Beta-D-glucan exohydrolase, C-terminal domain"/>
    <property type="match status" value="1"/>
</dbReference>
<protein>
    <submittedName>
        <fullName evidence="2">Uncharacterized protein</fullName>
    </submittedName>
</protein>
<dbReference type="Proteomes" id="UP000016930">
    <property type="component" value="Unassembled WGS sequence"/>
</dbReference>
<evidence type="ECO:0000256" key="1">
    <source>
        <dbReference type="ARBA" id="ARBA00022801"/>
    </source>
</evidence>
<proteinExistence type="predicted"/>
<dbReference type="GO" id="GO:0004553">
    <property type="term" value="F:hydrolase activity, hydrolyzing O-glycosyl compounds"/>
    <property type="evidence" value="ECO:0007669"/>
    <property type="project" value="InterPro"/>
</dbReference>
<dbReference type="OrthoDB" id="3040642at2759"/>
<dbReference type="AlphaFoldDB" id="M2R3I2"/>
<keyword evidence="3" id="KW-1185">Reference proteome</keyword>
<organism evidence="2 3">
    <name type="scientific">Ceriporiopsis subvermispora (strain B)</name>
    <name type="common">White-rot fungus</name>
    <name type="synonym">Gelatoporia subvermispora</name>
    <dbReference type="NCBI Taxonomy" id="914234"/>
    <lineage>
        <taxon>Eukaryota</taxon>
        <taxon>Fungi</taxon>
        <taxon>Dikarya</taxon>
        <taxon>Basidiomycota</taxon>
        <taxon>Agaricomycotina</taxon>
        <taxon>Agaricomycetes</taxon>
        <taxon>Polyporales</taxon>
        <taxon>Gelatoporiaceae</taxon>
        <taxon>Gelatoporia</taxon>
    </lineage>
</organism>
<dbReference type="InterPro" id="IPR036881">
    <property type="entry name" value="Glyco_hydro_3_C_sf"/>
</dbReference>
<dbReference type="Gene3D" id="3.40.50.1700">
    <property type="entry name" value="Glycoside hydrolase family 3 C-terminal domain"/>
    <property type="match status" value="1"/>
</dbReference>
<accession>M2R3I2</accession>
<name>M2R3I2_CERS8</name>
<evidence type="ECO:0000313" key="2">
    <source>
        <dbReference type="EMBL" id="EMD32787.1"/>
    </source>
</evidence>
<evidence type="ECO:0000313" key="3">
    <source>
        <dbReference type="Proteomes" id="UP000016930"/>
    </source>
</evidence>
<sequence length="77" mass="8009">MCLQMVIVDAHSGEKSAGVNGNSEVNNTIVVVHSVGLLDLEAGIKDPNVATVISVTMASNALIDVLYADFNLSGRLP</sequence>
<reference evidence="2 3" key="1">
    <citation type="journal article" date="2012" name="Proc. Natl. Acad. Sci. U.S.A.">
        <title>Comparative genomics of Ceriporiopsis subvermispora and Phanerochaete chrysosporium provide insight into selective ligninolysis.</title>
        <authorList>
            <person name="Fernandez-Fueyo E."/>
            <person name="Ruiz-Duenas F.J."/>
            <person name="Ferreira P."/>
            <person name="Floudas D."/>
            <person name="Hibbett D.S."/>
            <person name="Canessa P."/>
            <person name="Larrondo L.F."/>
            <person name="James T.Y."/>
            <person name="Seelenfreund D."/>
            <person name="Lobos S."/>
            <person name="Polanco R."/>
            <person name="Tello M."/>
            <person name="Honda Y."/>
            <person name="Watanabe T."/>
            <person name="Watanabe T."/>
            <person name="Ryu J.S."/>
            <person name="Kubicek C.P."/>
            <person name="Schmoll M."/>
            <person name="Gaskell J."/>
            <person name="Hammel K.E."/>
            <person name="St John F.J."/>
            <person name="Vanden Wymelenberg A."/>
            <person name="Sabat G."/>
            <person name="Splinter BonDurant S."/>
            <person name="Syed K."/>
            <person name="Yadav J.S."/>
            <person name="Doddapaneni H."/>
            <person name="Subramanian V."/>
            <person name="Lavin J.L."/>
            <person name="Oguiza J.A."/>
            <person name="Perez G."/>
            <person name="Pisabarro A.G."/>
            <person name="Ramirez L."/>
            <person name="Santoyo F."/>
            <person name="Master E."/>
            <person name="Coutinho P.M."/>
            <person name="Henrissat B."/>
            <person name="Lombard V."/>
            <person name="Magnuson J.K."/>
            <person name="Kuees U."/>
            <person name="Hori C."/>
            <person name="Igarashi K."/>
            <person name="Samejima M."/>
            <person name="Held B.W."/>
            <person name="Barry K.W."/>
            <person name="LaButti K.M."/>
            <person name="Lapidus A."/>
            <person name="Lindquist E.A."/>
            <person name="Lucas S.M."/>
            <person name="Riley R."/>
            <person name="Salamov A.A."/>
            <person name="Hoffmeister D."/>
            <person name="Schwenk D."/>
            <person name="Hadar Y."/>
            <person name="Yarden O."/>
            <person name="de Vries R.P."/>
            <person name="Wiebenga A."/>
            <person name="Stenlid J."/>
            <person name="Eastwood D."/>
            <person name="Grigoriev I.V."/>
            <person name="Berka R.M."/>
            <person name="Blanchette R.A."/>
            <person name="Kersten P."/>
            <person name="Martinez A.T."/>
            <person name="Vicuna R."/>
            <person name="Cullen D."/>
        </authorList>
    </citation>
    <scope>NUCLEOTIDE SEQUENCE [LARGE SCALE GENOMIC DNA]</scope>
    <source>
        <strain evidence="2 3">B</strain>
    </source>
</reference>